<name>A0ABT9PMW8_9HYPH</name>
<dbReference type="RefSeq" id="WP_306830850.1">
    <property type="nucleotide sequence ID" value="NZ_JAUSRF010000002.1"/>
</dbReference>
<comment type="caution">
    <text evidence="1">The sequence shown here is derived from an EMBL/GenBank/DDBJ whole genome shotgun (WGS) entry which is preliminary data.</text>
</comment>
<evidence type="ECO:0000313" key="2">
    <source>
        <dbReference type="Proteomes" id="UP001241472"/>
    </source>
</evidence>
<reference evidence="1 2" key="1">
    <citation type="submission" date="2023-07" db="EMBL/GenBank/DDBJ databases">
        <title>Sorghum-associated microbial communities from plants grown in Nebraska, USA.</title>
        <authorList>
            <person name="Schachtman D."/>
        </authorList>
    </citation>
    <scope>NUCLEOTIDE SEQUENCE [LARGE SCALE GENOMIC DNA]</scope>
    <source>
        <strain evidence="1 2">DS1307</strain>
    </source>
</reference>
<organism evidence="1 2">
    <name type="scientific">Neorhizobium huautlense</name>
    <dbReference type="NCBI Taxonomy" id="67774"/>
    <lineage>
        <taxon>Bacteria</taxon>
        <taxon>Pseudomonadati</taxon>
        <taxon>Pseudomonadota</taxon>
        <taxon>Alphaproteobacteria</taxon>
        <taxon>Hyphomicrobiales</taxon>
        <taxon>Rhizobiaceae</taxon>
        <taxon>Rhizobium/Agrobacterium group</taxon>
        <taxon>Neorhizobium</taxon>
    </lineage>
</organism>
<dbReference type="EMBL" id="JAUSRF010000002">
    <property type="protein sequence ID" value="MDP9835812.1"/>
    <property type="molecule type" value="Genomic_DNA"/>
</dbReference>
<protein>
    <submittedName>
        <fullName evidence="1">Uncharacterized protein</fullName>
    </submittedName>
</protein>
<sequence>MHKRTLRFFFDPGAGGCLWACEESIRLGARSGPLDAATFDLDGQISQPAMISLSEETQSLLRRLDEEYASHLNPTYPADPSLWTQARCDRFNDELDQLLLLIRRELDYAFRIDDRQERLNEAPSLPDFLAADPQQKPVL</sequence>
<dbReference type="Proteomes" id="UP001241472">
    <property type="component" value="Unassembled WGS sequence"/>
</dbReference>
<keyword evidence="2" id="KW-1185">Reference proteome</keyword>
<gene>
    <name evidence="1" type="ORF">J2T09_000554</name>
</gene>
<proteinExistence type="predicted"/>
<accession>A0ABT9PMW8</accession>
<evidence type="ECO:0000313" key="1">
    <source>
        <dbReference type="EMBL" id="MDP9835812.1"/>
    </source>
</evidence>